<name>A0A0F9T5H6_9ZZZZ</name>
<proteinExistence type="predicted"/>
<dbReference type="InterPro" id="IPR056209">
    <property type="entry name" value="SU10_adaptor"/>
</dbReference>
<dbReference type="Pfam" id="PF24175">
    <property type="entry name" value="SU10_adaptor"/>
    <property type="match status" value="1"/>
</dbReference>
<organism evidence="1">
    <name type="scientific">marine sediment metagenome</name>
    <dbReference type="NCBI Taxonomy" id="412755"/>
    <lineage>
        <taxon>unclassified sequences</taxon>
        <taxon>metagenomes</taxon>
        <taxon>ecological metagenomes</taxon>
    </lineage>
</organism>
<comment type="caution">
    <text evidence="1">The sequence shown here is derived from an EMBL/GenBank/DDBJ whole genome shotgun (WGS) entry which is preliminary data.</text>
</comment>
<protein>
    <submittedName>
        <fullName evidence="1">Uncharacterized protein</fullName>
    </submittedName>
</protein>
<reference evidence="1" key="1">
    <citation type="journal article" date="2015" name="Nature">
        <title>Complex archaea that bridge the gap between prokaryotes and eukaryotes.</title>
        <authorList>
            <person name="Spang A."/>
            <person name="Saw J.H."/>
            <person name="Jorgensen S.L."/>
            <person name="Zaremba-Niedzwiedzka K."/>
            <person name="Martijn J."/>
            <person name="Lind A.E."/>
            <person name="van Eijk R."/>
            <person name="Schleper C."/>
            <person name="Guy L."/>
            <person name="Ettema T.J."/>
        </authorList>
    </citation>
    <scope>NUCLEOTIDE SEQUENCE</scope>
</reference>
<dbReference type="EMBL" id="LAZR01000326">
    <property type="protein sequence ID" value="KKN74429.1"/>
    <property type="molecule type" value="Genomic_DNA"/>
</dbReference>
<sequence>MTIAKADILTEVNDNLQTALTDIDKFIQKTLDDLSEEDLLVDTDATQTLTSGDTTLNEPTGFRALVNIVLTITSSGSEQFPLMGLKGGHQEYRKLRHNDSSTGIPRWFSNFDEQFFLWRPANQAYTTLIEYYKDHPQDVSDIEFGDNFRNAIYAGATFYAAMKFNRASALGLWGPVYVNARQKRIDSVVHIPRFVRG</sequence>
<evidence type="ECO:0000313" key="1">
    <source>
        <dbReference type="EMBL" id="KKN74429.1"/>
    </source>
</evidence>
<dbReference type="AlphaFoldDB" id="A0A0F9T5H6"/>
<gene>
    <name evidence="1" type="ORF">LCGC14_0390490</name>
</gene>
<accession>A0A0F9T5H6</accession>